<evidence type="ECO:0000313" key="2">
    <source>
        <dbReference type="Proteomes" id="UP000237347"/>
    </source>
</evidence>
<dbReference type="AlphaFoldDB" id="A0AAW0JW41"/>
<evidence type="ECO:0000313" key="1">
    <source>
        <dbReference type="EMBL" id="KAK7830491.1"/>
    </source>
</evidence>
<proteinExistence type="predicted"/>
<dbReference type="Proteomes" id="UP000237347">
    <property type="component" value="Unassembled WGS sequence"/>
</dbReference>
<name>A0AAW0JW41_QUESU</name>
<gene>
    <name evidence="1" type="ORF">CFP56_028182</name>
</gene>
<reference evidence="1 2" key="1">
    <citation type="journal article" date="2018" name="Sci. Data">
        <title>The draft genome sequence of cork oak.</title>
        <authorList>
            <person name="Ramos A.M."/>
            <person name="Usie A."/>
            <person name="Barbosa P."/>
            <person name="Barros P.M."/>
            <person name="Capote T."/>
            <person name="Chaves I."/>
            <person name="Simoes F."/>
            <person name="Abreu I."/>
            <person name="Carrasquinho I."/>
            <person name="Faro C."/>
            <person name="Guimaraes J.B."/>
            <person name="Mendonca D."/>
            <person name="Nobrega F."/>
            <person name="Rodrigues L."/>
            <person name="Saibo N.J.M."/>
            <person name="Varela M.C."/>
            <person name="Egas C."/>
            <person name="Matos J."/>
            <person name="Miguel C.M."/>
            <person name="Oliveira M.M."/>
            <person name="Ricardo C.P."/>
            <person name="Goncalves S."/>
        </authorList>
    </citation>
    <scope>NUCLEOTIDE SEQUENCE [LARGE SCALE GENOMIC DNA]</scope>
    <source>
        <strain evidence="2">cv. HL8</strain>
    </source>
</reference>
<protein>
    <submittedName>
        <fullName evidence="1">Uncharacterized protein</fullName>
    </submittedName>
</protein>
<comment type="caution">
    <text evidence="1">The sequence shown here is derived from an EMBL/GenBank/DDBJ whole genome shotgun (WGS) entry which is preliminary data.</text>
</comment>
<dbReference type="EMBL" id="PKMF04000461">
    <property type="protein sequence ID" value="KAK7830491.1"/>
    <property type="molecule type" value="Genomic_DNA"/>
</dbReference>
<keyword evidence="2" id="KW-1185">Reference proteome</keyword>
<sequence length="60" mass="7129">MKFSNSTMKLRTDHRLLDYWSMSLCMCGKVEEAEKIFEDYERTFPGPNCMQLRDDDCKAL</sequence>
<organism evidence="1 2">
    <name type="scientific">Quercus suber</name>
    <name type="common">Cork oak</name>
    <dbReference type="NCBI Taxonomy" id="58331"/>
    <lineage>
        <taxon>Eukaryota</taxon>
        <taxon>Viridiplantae</taxon>
        <taxon>Streptophyta</taxon>
        <taxon>Embryophyta</taxon>
        <taxon>Tracheophyta</taxon>
        <taxon>Spermatophyta</taxon>
        <taxon>Magnoliopsida</taxon>
        <taxon>eudicotyledons</taxon>
        <taxon>Gunneridae</taxon>
        <taxon>Pentapetalae</taxon>
        <taxon>rosids</taxon>
        <taxon>fabids</taxon>
        <taxon>Fagales</taxon>
        <taxon>Fagaceae</taxon>
        <taxon>Quercus</taxon>
    </lineage>
</organism>
<accession>A0AAW0JW41</accession>